<organism evidence="2 3">
    <name type="scientific">Lihuaxuella thermophila</name>
    <dbReference type="NCBI Taxonomy" id="1173111"/>
    <lineage>
        <taxon>Bacteria</taxon>
        <taxon>Bacillati</taxon>
        <taxon>Bacillota</taxon>
        <taxon>Bacilli</taxon>
        <taxon>Bacillales</taxon>
        <taxon>Thermoactinomycetaceae</taxon>
        <taxon>Lihuaxuella</taxon>
    </lineage>
</organism>
<gene>
    <name evidence="2" type="ORF">SAMN05444955_11433</name>
</gene>
<evidence type="ECO:0000256" key="1">
    <source>
        <dbReference type="SAM" id="Phobius"/>
    </source>
</evidence>
<keyword evidence="1" id="KW-1133">Transmembrane helix</keyword>
<dbReference type="EMBL" id="FOCQ01000014">
    <property type="protein sequence ID" value="SEN55547.1"/>
    <property type="molecule type" value="Genomic_DNA"/>
</dbReference>
<evidence type="ECO:0000313" key="2">
    <source>
        <dbReference type="EMBL" id="SEN55547.1"/>
    </source>
</evidence>
<keyword evidence="3" id="KW-1185">Reference proteome</keyword>
<feature type="transmembrane region" description="Helical" evidence="1">
    <location>
        <begin position="12"/>
        <end position="33"/>
    </location>
</feature>
<keyword evidence="1" id="KW-0812">Transmembrane</keyword>
<accession>A0A1H8HHW1</accession>
<keyword evidence="1" id="KW-0472">Membrane</keyword>
<evidence type="ECO:0000313" key="3">
    <source>
        <dbReference type="Proteomes" id="UP000199695"/>
    </source>
</evidence>
<reference evidence="2 3" key="1">
    <citation type="submission" date="2016-10" db="EMBL/GenBank/DDBJ databases">
        <authorList>
            <person name="de Groot N.N."/>
        </authorList>
    </citation>
    <scope>NUCLEOTIDE SEQUENCE [LARGE SCALE GENOMIC DNA]</scope>
    <source>
        <strain evidence="2 3">DSM 46701</strain>
    </source>
</reference>
<name>A0A1H8HHW1_9BACL</name>
<protein>
    <submittedName>
        <fullName evidence="2">Uncharacterized protein</fullName>
    </submittedName>
</protein>
<dbReference type="AlphaFoldDB" id="A0A1H8HHW1"/>
<dbReference type="STRING" id="1173111.SAMN05444955_11433"/>
<sequence length="149" mass="15789">MAFYYFGSRESGTIFSFSASWFFIGIVASVAAVPDCVNDSRSHFQKLCPASHVHHPFVFVGPLTGSSPPPSACTSSEAGGANISFFLFFAKGVVPGFGSSSKPGPNGGCFSNGKFNTSNGKFKIVCTGCYLFIDPYRGCRKGKVNRTAP</sequence>
<proteinExistence type="predicted"/>
<dbReference type="Proteomes" id="UP000199695">
    <property type="component" value="Unassembled WGS sequence"/>
</dbReference>